<feature type="region of interest" description="Disordered" evidence="1">
    <location>
        <begin position="258"/>
        <end position="284"/>
    </location>
</feature>
<dbReference type="OrthoDB" id="3265734at2759"/>
<organism evidence="3 4">
    <name type="scientific">Mycena venus</name>
    <dbReference type="NCBI Taxonomy" id="2733690"/>
    <lineage>
        <taxon>Eukaryota</taxon>
        <taxon>Fungi</taxon>
        <taxon>Dikarya</taxon>
        <taxon>Basidiomycota</taxon>
        <taxon>Agaricomycotina</taxon>
        <taxon>Agaricomycetes</taxon>
        <taxon>Agaricomycetidae</taxon>
        <taxon>Agaricales</taxon>
        <taxon>Marasmiineae</taxon>
        <taxon>Mycenaceae</taxon>
        <taxon>Mycena</taxon>
    </lineage>
</organism>
<dbReference type="AlphaFoldDB" id="A0A8H7CGF8"/>
<dbReference type="Proteomes" id="UP000620124">
    <property type="component" value="Unassembled WGS sequence"/>
</dbReference>
<dbReference type="EMBL" id="JACAZI010000026">
    <property type="protein sequence ID" value="KAF7334558.1"/>
    <property type="molecule type" value="Genomic_DNA"/>
</dbReference>
<keyword evidence="2" id="KW-0472">Membrane</keyword>
<accession>A0A8H7CGF8</accession>
<evidence type="ECO:0000256" key="2">
    <source>
        <dbReference type="SAM" id="Phobius"/>
    </source>
</evidence>
<name>A0A8H7CGF8_9AGAR</name>
<dbReference type="Gene3D" id="2.60.120.260">
    <property type="entry name" value="Galactose-binding domain-like"/>
    <property type="match status" value="2"/>
</dbReference>
<protein>
    <submittedName>
        <fullName evidence="3">Uncharacterized protein</fullName>
    </submittedName>
</protein>
<feature type="region of interest" description="Disordered" evidence="1">
    <location>
        <begin position="349"/>
        <end position="371"/>
    </location>
</feature>
<evidence type="ECO:0000313" key="4">
    <source>
        <dbReference type="Proteomes" id="UP000620124"/>
    </source>
</evidence>
<evidence type="ECO:0000256" key="1">
    <source>
        <dbReference type="SAM" id="MobiDB-lite"/>
    </source>
</evidence>
<feature type="transmembrane region" description="Helical" evidence="2">
    <location>
        <begin position="292"/>
        <end position="317"/>
    </location>
</feature>
<reference evidence="3" key="1">
    <citation type="submission" date="2020-05" db="EMBL/GenBank/DDBJ databases">
        <title>Mycena genomes resolve the evolution of fungal bioluminescence.</title>
        <authorList>
            <person name="Tsai I.J."/>
        </authorList>
    </citation>
    <scope>NUCLEOTIDE SEQUENCE</scope>
    <source>
        <strain evidence="3">CCC161011</strain>
    </source>
</reference>
<keyword evidence="2" id="KW-1133">Transmembrane helix</keyword>
<evidence type="ECO:0000313" key="3">
    <source>
        <dbReference type="EMBL" id="KAF7334558.1"/>
    </source>
</evidence>
<comment type="caution">
    <text evidence="3">The sequence shown here is derived from an EMBL/GenBank/DDBJ whole genome shotgun (WGS) entry which is preliminary data.</text>
</comment>
<proteinExistence type="predicted"/>
<keyword evidence="4" id="KW-1185">Reference proteome</keyword>
<keyword evidence="2" id="KW-0812">Transmembrane</keyword>
<sequence length="371" mass="39699">MNVLVDDSDPLVNYSTSWVRPSIGQSEEFNGTVHEPLALGESATLAFNGTSITVFGTIASNGDAGMHFSIDGGPPGSFDVDAQSAQGHNMRFWTSPALEDTLHNFTIIVDHDSLIGTTRTLFLDYFVYTTTSTAGKSVLIDDSETGVITYSPDWKADTNSDGSLNRTQHVTGSADSWVTLSFEGTQISFFGPKSMPSSVIIDESQTKLTTQQIPKNPNPLFQSPVLPQGNHTMNITFGNSTTIDYFLVTTELDPPLLSPSSSSVGLTDPEPTGVSNPPAGAPPGGLQMSKPLPIAAIVGGTVGGLMMLALILAAIFIRKRSRRRQARSIVSDWMGIESDDSPVTAVRPFVPSITEETGTEPPPPYTLKYRP</sequence>
<gene>
    <name evidence="3" type="ORF">MVEN_02285700</name>
</gene>